<dbReference type="OrthoDB" id="441971at2759"/>
<name>A0A225W2X6_9STRA</name>
<comment type="caution">
    <text evidence="1">The sequence shown here is derived from an EMBL/GenBank/DDBJ whole genome shotgun (WGS) entry which is preliminary data.</text>
</comment>
<protein>
    <submittedName>
        <fullName evidence="1">Uncharacterized protein</fullName>
    </submittedName>
</protein>
<accession>A0A225W2X6</accession>
<sequence>MKEIVIKFGVFREPLTDGAPDLTGRVVEQQVLMLQADQTNPVPDRSQMRGLVERFHPRRAGRLGELGSFYAYNSGRHSTVCQSFNELIICRILRSPNELLRQANVTEAGGLVTYHAKLLQPMKSCHACAERARERVQRKQAK</sequence>
<dbReference type="AlphaFoldDB" id="A0A225W2X6"/>
<reference evidence="2" key="1">
    <citation type="submission" date="2017-03" db="EMBL/GenBank/DDBJ databases">
        <title>Phytopthora megakarya and P. palmivora, two closely related causual agents of cacao black pod achieved similar genome size and gene model numbers by different mechanisms.</title>
        <authorList>
            <person name="Ali S."/>
            <person name="Shao J."/>
            <person name="Larry D.J."/>
            <person name="Kronmiller B."/>
            <person name="Shen D."/>
            <person name="Strem M.D."/>
            <person name="Melnick R.L."/>
            <person name="Guiltinan M.J."/>
            <person name="Tyler B.M."/>
            <person name="Meinhardt L.W."/>
            <person name="Bailey B.A."/>
        </authorList>
    </citation>
    <scope>NUCLEOTIDE SEQUENCE [LARGE SCALE GENOMIC DNA]</scope>
    <source>
        <strain evidence="2">zdho120</strain>
    </source>
</reference>
<gene>
    <name evidence="1" type="ORF">PHMEG_00014790</name>
</gene>
<dbReference type="EMBL" id="NBNE01001941">
    <property type="protein sequence ID" value="OWZ12103.1"/>
    <property type="molecule type" value="Genomic_DNA"/>
</dbReference>
<evidence type="ECO:0000313" key="1">
    <source>
        <dbReference type="EMBL" id="OWZ12103.1"/>
    </source>
</evidence>
<proteinExistence type="predicted"/>
<organism evidence="1 2">
    <name type="scientific">Phytophthora megakarya</name>
    <dbReference type="NCBI Taxonomy" id="4795"/>
    <lineage>
        <taxon>Eukaryota</taxon>
        <taxon>Sar</taxon>
        <taxon>Stramenopiles</taxon>
        <taxon>Oomycota</taxon>
        <taxon>Peronosporomycetes</taxon>
        <taxon>Peronosporales</taxon>
        <taxon>Peronosporaceae</taxon>
        <taxon>Phytophthora</taxon>
    </lineage>
</organism>
<dbReference type="Proteomes" id="UP000198211">
    <property type="component" value="Unassembled WGS sequence"/>
</dbReference>
<evidence type="ECO:0000313" key="2">
    <source>
        <dbReference type="Proteomes" id="UP000198211"/>
    </source>
</evidence>
<keyword evidence="2" id="KW-1185">Reference proteome</keyword>